<feature type="compositionally biased region" description="Basic and acidic residues" evidence="1">
    <location>
        <begin position="113"/>
        <end position="124"/>
    </location>
</feature>
<dbReference type="EMBL" id="PSPG01000004">
    <property type="protein sequence ID" value="PXF21968.1"/>
    <property type="molecule type" value="Genomic_DNA"/>
</dbReference>
<evidence type="ECO:0000313" key="2">
    <source>
        <dbReference type="EMBL" id="PXF21968.1"/>
    </source>
</evidence>
<feature type="region of interest" description="Disordered" evidence="1">
    <location>
        <begin position="105"/>
        <end position="124"/>
    </location>
</feature>
<dbReference type="Proteomes" id="UP000248161">
    <property type="component" value="Unassembled WGS sequence"/>
</dbReference>
<evidence type="ECO:0000256" key="1">
    <source>
        <dbReference type="SAM" id="MobiDB-lite"/>
    </source>
</evidence>
<accession>A0A2V3HS48</accession>
<protein>
    <recommendedName>
        <fullName evidence="4">PqqD family protein</fullName>
    </recommendedName>
</protein>
<dbReference type="AlphaFoldDB" id="A0A2V3HS48"/>
<sequence length="124" mass="13995">MTGKQIVIRHPKTLSGLEAILASILRGPKELRRPLDDMNSMLWELMDGSNDFSTICSLMDSTFHERIAPVEERVRASIAKFYSLGLAVIRQSPLSNEWNVSARFDPTGVLEPPNEKLELDPEEE</sequence>
<proteinExistence type="predicted"/>
<evidence type="ECO:0000313" key="3">
    <source>
        <dbReference type="Proteomes" id="UP000248161"/>
    </source>
</evidence>
<name>A0A2V3HS48_9ARCH</name>
<reference evidence="2 3" key="1">
    <citation type="journal article" date="2015" name="Nat. Commun.">
        <title>Genomic and transcriptomic evidence for scavenging of diverse organic compounds by widespread deep-sea archaea.</title>
        <authorList>
            <person name="Li M."/>
            <person name="Baker B.J."/>
            <person name="Anantharaman K."/>
            <person name="Jain S."/>
            <person name="Breier J.A."/>
            <person name="Dick G.J."/>
        </authorList>
    </citation>
    <scope>NUCLEOTIDE SEQUENCE [LARGE SCALE GENOMIC DNA]</scope>
    <source>
        <strain evidence="2">Cayman_51_deep</strain>
    </source>
</reference>
<gene>
    <name evidence="2" type="ORF">CXX69_02355</name>
</gene>
<organism evidence="2 3">
    <name type="scientific">Candidatus Thalassarchaeum betae</name>
    <dbReference type="NCBI Taxonomy" id="2599289"/>
    <lineage>
        <taxon>Archaea</taxon>
        <taxon>Methanobacteriati</taxon>
        <taxon>Thermoplasmatota</taxon>
        <taxon>Candidatus Poseidoniia</taxon>
        <taxon>Candidatus Poseidoniales</taxon>
        <taxon>Candidatus Thalassarchaeaceae</taxon>
        <taxon>Candidatus Thalassarchaeum</taxon>
    </lineage>
</organism>
<comment type="caution">
    <text evidence="2">The sequence shown here is derived from an EMBL/GenBank/DDBJ whole genome shotgun (WGS) entry which is preliminary data.</text>
</comment>
<evidence type="ECO:0008006" key="4">
    <source>
        <dbReference type="Google" id="ProtNLM"/>
    </source>
</evidence>